<dbReference type="GO" id="GO:0004806">
    <property type="term" value="F:triacylglycerol lipase activity"/>
    <property type="evidence" value="ECO:0007669"/>
    <property type="project" value="InterPro"/>
</dbReference>
<comment type="caution">
    <text evidence="2">The sequence shown here is derived from an EMBL/GenBank/DDBJ whole genome shotgun (WGS) entry which is preliminary data.</text>
</comment>
<evidence type="ECO:0000313" key="3">
    <source>
        <dbReference type="Proteomes" id="UP000468687"/>
    </source>
</evidence>
<organism evidence="2 3">
    <name type="scientific">Nocardioides zeae</name>
    <dbReference type="NCBI Taxonomy" id="1457234"/>
    <lineage>
        <taxon>Bacteria</taxon>
        <taxon>Bacillati</taxon>
        <taxon>Actinomycetota</taxon>
        <taxon>Actinomycetes</taxon>
        <taxon>Propionibacteriales</taxon>
        <taxon>Nocardioidaceae</taxon>
        <taxon>Nocardioides</taxon>
    </lineage>
</organism>
<evidence type="ECO:0000256" key="1">
    <source>
        <dbReference type="SAM" id="MobiDB-lite"/>
    </source>
</evidence>
<gene>
    <name evidence="2" type="ORF">G3T38_09755</name>
</gene>
<dbReference type="Pfam" id="PF03583">
    <property type="entry name" value="LIP"/>
    <property type="match status" value="1"/>
</dbReference>
<proteinExistence type="predicted"/>
<dbReference type="AlphaFoldDB" id="A0A6P0HIM9"/>
<dbReference type="PIRSF" id="PIRSF029171">
    <property type="entry name" value="Esterase_LipA"/>
    <property type="match status" value="1"/>
</dbReference>
<dbReference type="Gene3D" id="3.40.50.1820">
    <property type="entry name" value="alpha/beta hydrolase"/>
    <property type="match status" value="2"/>
</dbReference>
<dbReference type="PANTHER" id="PTHR34853">
    <property type="match status" value="1"/>
</dbReference>
<accession>A0A6P0HIM9</accession>
<feature type="region of interest" description="Disordered" evidence="1">
    <location>
        <begin position="48"/>
        <end position="69"/>
    </location>
</feature>
<dbReference type="SUPFAM" id="SSF53474">
    <property type="entry name" value="alpha/beta-Hydrolases"/>
    <property type="match status" value="1"/>
</dbReference>
<dbReference type="RefSeq" id="WP_163772120.1">
    <property type="nucleotide sequence ID" value="NZ_JAAGXA010000006.1"/>
</dbReference>
<dbReference type="InterPro" id="IPR029058">
    <property type="entry name" value="AB_hydrolase_fold"/>
</dbReference>
<protein>
    <submittedName>
        <fullName evidence="2">Lipase</fullName>
    </submittedName>
</protein>
<reference evidence="2 3" key="1">
    <citation type="journal article" date="2014" name="Int. J. Syst. Evol. Microbiol.">
        <title>Nocardioides zeae sp. nov., isolated from the stem of Zea mays.</title>
        <authorList>
            <person name="Glaeser S.P."/>
            <person name="McInroy J.A."/>
            <person name="Busse H.J."/>
            <person name="Kampfer P."/>
        </authorList>
    </citation>
    <scope>NUCLEOTIDE SEQUENCE [LARGE SCALE GENOMIC DNA]</scope>
    <source>
        <strain evidence="2 3">JCM 30728</strain>
    </source>
</reference>
<name>A0A6P0HIM9_9ACTN</name>
<dbReference type="InterPro" id="IPR005152">
    <property type="entry name" value="Lipase_secreted"/>
</dbReference>
<keyword evidence="3" id="KW-1185">Reference proteome</keyword>
<sequence>MIPGRVVRFASHDVRGAAVEQTGLLHLPATPPPPGGWPYAVYGHMTTGGGDRSAPSACTPEHPERRRMTQGDEVCRGLLAHGVAVLRPDYEGIGSPGPHPYLIGASLARSVLDMAAARRALDPRIGDAWVAVGHSEGAVAVLHAAARARLDHRSGHDLRGVAALTPVTRMDRTIGLASRVRVRAPGTGVVTALTGLMLRGATTVDPALEDLLLDGGLSPSARARWHHLDERCLVELAEGTSWGGLAPAAVWGPRGATARAALLARLRAEDVRHLVLPRVPVRIDLGLLDEVAPAPLTAALVRRWRADGVPVTARAWPTHHSGVLAPRHAPAAVVAWVRRVLDSAPAGRG</sequence>
<dbReference type="PANTHER" id="PTHR34853:SF1">
    <property type="entry name" value="LIPASE 5"/>
    <property type="match status" value="1"/>
</dbReference>
<dbReference type="EMBL" id="JAAGXA010000006">
    <property type="protein sequence ID" value="NEN78562.1"/>
    <property type="molecule type" value="Genomic_DNA"/>
</dbReference>
<dbReference type="Proteomes" id="UP000468687">
    <property type="component" value="Unassembled WGS sequence"/>
</dbReference>
<dbReference type="GO" id="GO:0016042">
    <property type="term" value="P:lipid catabolic process"/>
    <property type="evidence" value="ECO:0007669"/>
    <property type="project" value="InterPro"/>
</dbReference>
<evidence type="ECO:0000313" key="2">
    <source>
        <dbReference type="EMBL" id="NEN78562.1"/>
    </source>
</evidence>